<feature type="compositionally biased region" description="Acidic residues" evidence="1">
    <location>
        <begin position="39"/>
        <end position="51"/>
    </location>
</feature>
<protein>
    <submittedName>
        <fullName evidence="2">Uncharacterized protein</fullName>
    </submittedName>
</protein>
<organism evidence="2 3">
    <name type="scientific">Rhizophlyctis rosea</name>
    <dbReference type="NCBI Taxonomy" id="64517"/>
    <lineage>
        <taxon>Eukaryota</taxon>
        <taxon>Fungi</taxon>
        <taxon>Fungi incertae sedis</taxon>
        <taxon>Chytridiomycota</taxon>
        <taxon>Chytridiomycota incertae sedis</taxon>
        <taxon>Chytridiomycetes</taxon>
        <taxon>Rhizophlyctidales</taxon>
        <taxon>Rhizophlyctidaceae</taxon>
        <taxon>Rhizophlyctis</taxon>
    </lineage>
</organism>
<evidence type="ECO:0000256" key="1">
    <source>
        <dbReference type="SAM" id="MobiDB-lite"/>
    </source>
</evidence>
<feature type="compositionally biased region" description="Acidic residues" evidence="1">
    <location>
        <begin position="184"/>
        <end position="218"/>
    </location>
</feature>
<feature type="region of interest" description="Disordered" evidence="1">
    <location>
        <begin position="39"/>
        <end position="59"/>
    </location>
</feature>
<dbReference type="EMBL" id="JADGJD010000010">
    <property type="protein sequence ID" value="KAJ3057151.1"/>
    <property type="molecule type" value="Genomic_DNA"/>
</dbReference>
<proteinExistence type="predicted"/>
<keyword evidence="3" id="KW-1185">Reference proteome</keyword>
<accession>A0AAD5SKK5</accession>
<name>A0AAD5SKK5_9FUNG</name>
<feature type="region of interest" description="Disordered" evidence="1">
    <location>
        <begin position="126"/>
        <end position="242"/>
    </location>
</feature>
<evidence type="ECO:0000313" key="3">
    <source>
        <dbReference type="Proteomes" id="UP001212841"/>
    </source>
</evidence>
<dbReference type="Proteomes" id="UP001212841">
    <property type="component" value="Unassembled WGS sequence"/>
</dbReference>
<dbReference type="AlphaFoldDB" id="A0AAD5SKK5"/>
<reference evidence="2" key="1">
    <citation type="submission" date="2020-05" db="EMBL/GenBank/DDBJ databases">
        <title>Phylogenomic resolution of chytrid fungi.</title>
        <authorList>
            <person name="Stajich J.E."/>
            <person name="Amses K."/>
            <person name="Simmons R."/>
            <person name="Seto K."/>
            <person name="Myers J."/>
            <person name="Bonds A."/>
            <person name="Quandt C.A."/>
            <person name="Barry K."/>
            <person name="Liu P."/>
            <person name="Grigoriev I."/>
            <person name="Longcore J.E."/>
            <person name="James T.Y."/>
        </authorList>
    </citation>
    <scope>NUCLEOTIDE SEQUENCE</scope>
    <source>
        <strain evidence="2">JEL0318</strain>
    </source>
</reference>
<comment type="caution">
    <text evidence="2">The sequence shown here is derived from an EMBL/GenBank/DDBJ whole genome shotgun (WGS) entry which is preliminary data.</text>
</comment>
<evidence type="ECO:0000313" key="2">
    <source>
        <dbReference type="EMBL" id="KAJ3057151.1"/>
    </source>
</evidence>
<gene>
    <name evidence="2" type="ORF">HK097_000079</name>
</gene>
<sequence>MLRSFHKLYAYAKKNKRLEDFWILCGPTENIQALWADVEDGGTESGSGEDGDSNRDANDKVITPTNVLEDDLDPGTSLLWRAETHNFLVGTVRLERRVRVLSEDLTISDVEEPSRKRVKTAEDPWAKYDEIPGNGKGRDELEEVGSVSRKPAEFDGLGHGAFDKTGNDNDDSIMINSAEAGGEHDDDNEDGGGGEHDDIEDDGDGDVDYQDDSEDGVDDVYHGSSIQAQSEGVGRRTRSRTK</sequence>